<evidence type="ECO:0000313" key="1">
    <source>
        <dbReference type="EMBL" id="SVA07180.1"/>
    </source>
</evidence>
<gene>
    <name evidence="1" type="ORF">METZ01_LOCUS60034</name>
</gene>
<sequence length="43" mass="4995">MVRSKPKVKKDKPVETTEEFVARINSEARKRNGLKQNLKGARR</sequence>
<dbReference type="AlphaFoldDB" id="A0A381ST54"/>
<reference evidence="1" key="1">
    <citation type="submission" date="2018-05" db="EMBL/GenBank/DDBJ databases">
        <authorList>
            <person name="Lanie J.A."/>
            <person name="Ng W.-L."/>
            <person name="Kazmierczak K.M."/>
            <person name="Andrzejewski T.M."/>
            <person name="Davidsen T.M."/>
            <person name="Wayne K.J."/>
            <person name="Tettelin H."/>
            <person name="Glass J.I."/>
            <person name="Rusch D."/>
            <person name="Podicherti R."/>
            <person name="Tsui H.-C.T."/>
            <person name="Winkler M.E."/>
        </authorList>
    </citation>
    <scope>NUCLEOTIDE SEQUENCE</scope>
</reference>
<organism evidence="1">
    <name type="scientific">marine metagenome</name>
    <dbReference type="NCBI Taxonomy" id="408172"/>
    <lineage>
        <taxon>unclassified sequences</taxon>
        <taxon>metagenomes</taxon>
        <taxon>ecological metagenomes</taxon>
    </lineage>
</organism>
<accession>A0A381ST54</accession>
<dbReference type="EMBL" id="UINC01003535">
    <property type="protein sequence ID" value="SVA07180.1"/>
    <property type="molecule type" value="Genomic_DNA"/>
</dbReference>
<name>A0A381ST54_9ZZZZ</name>
<protein>
    <submittedName>
        <fullName evidence="1">Uncharacterized protein</fullName>
    </submittedName>
</protein>
<proteinExistence type="predicted"/>